<proteinExistence type="predicted"/>
<dbReference type="RefSeq" id="WP_330801015.1">
    <property type="nucleotide sequence ID" value="NZ_JAZEWV010000079.1"/>
</dbReference>
<name>A0ABU7PMH0_9ACTN</name>
<dbReference type="SUPFAM" id="SSF56801">
    <property type="entry name" value="Acetyl-CoA synthetase-like"/>
    <property type="match status" value="1"/>
</dbReference>
<organism evidence="2 3">
    <name type="scientific">Actinacidiphila polyblastidii</name>
    <dbReference type="NCBI Taxonomy" id="3110430"/>
    <lineage>
        <taxon>Bacteria</taxon>
        <taxon>Bacillati</taxon>
        <taxon>Actinomycetota</taxon>
        <taxon>Actinomycetes</taxon>
        <taxon>Kitasatosporales</taxon>
        <taxon>Streptomycetaceae</taxon>
        <taxon>Actinacidiphila</taxon>
    </lineage>
</organism>
<comment type="caution">
    <text evidence="2">The sequence shown here is derived from an EMBL/GenBank/DDBJ whole genome shotgun (WGS) entry which is preliminary data.</text>
</comment>
<evidence type="ECO:0000259" key="1">
    <source>
        <dbReference type="Pfam" id="PF00501"/>
    </source>
</evidence>
<dbReference type="Gene3D" id="3.30.300.30">
    <property type="match status" value="1"/>
</dbReference>
<evidence type="ECO:0000313" key="3">
    <source>
        <dbReference type="Proteomes" id="UP001344658"/>
    </source>
</evidence>
<keyword evidence="3" id="KW-1185">Reference proteome</keyword>
<feature type="non-terminal residue" evidence="2">
    <location>
        <position position="400"/>
    </location>
</feature>
<feature type="domain" description="AMP-dependent synthetase/ligase" evidence="1">
    <location>
        <begin position="3"/>
        <end position="293"/>
    </location>
</feature>
<protein>
    <submittedName>
        <fullName evidence="2">Amino acid adenylation domain-containing protein</fullName>
    </submittedName>
</protein>
<dbReference type="EMBL" id="JAZEWV010000079">
    <property type="protein sequence ID" value="MEE4547022.1"/>
    <property type="molecule type" value="Genomic_DNA"/>
</dbReference>
<sequence>DVRAPAARMRTVLADAGVELLLTDAAFTGHALTAAAADGAFRVLRVDRTDAADGTDDACLVGGPGGDALDARGSGAPPLPEPAPGQLAYLMSTSGSTGTPKSVAVTHEDVVRLATDSAWRHDTPQRVLFRAPHSFDASVYELWVPLLSGGTVVVAPDTRFDAALLRTLTARHGLTHVHLTAGLFRAIAEEDPAAFDGLREVGTGGDVVTAESVRSVLVAAHGITVRNTYGPTEATLCVTHIPFTDPAAVPSPLPIGRPLDDTRLYVLDAALRPVLPGVTGELYVAGAGLARGYDGRPGATAGRFVACPFEARERMYRTGDLVRWTPQGALEFAGRADGQVKIRGFRVELGEVEGALAALPGVGEAAAAVREDTAGSKRLVAYAVPRAGADLDPAGIRSAL</sequence>
<dbReference type="Pfam" id="PF00501">
    <property type="entry name" value="AMP-binding"/>
    <property type="match status" value="1"/>
</dbReference>
<gene>
    <name evidence="2" type="ORF">V2S66_34295</name>
</gene>
<dbReference type="Proteomes" id="UP001344658">
    <property type="component" value="Unassembled WGS sequence"/>
</dbReference>
<accession>A0ABU7PMH0</accession>
<dbReference type="PANTHER" id="PTHR45527:SF1">
    <property type="entry name" value="FATTY ACID SYNTHASE"/>
    <property type="match status" value="1"/>
</dbReference>
<dbReference type="Gene3D" id="2.30.38.10">
    <property type="entry name" value="Luciferase, Domain 3"/>
    <property type="match status" value="1"/>
</dbReference>
<dbReference type="InterPro" id="IPR010071">
    <property type="entry name" value="AA_adenyl_dom"/>
</dbReference>
<feature type="non-terminal residue" evidence="2">
    <location>
        <position position="1"/>
    </location>
</feature>
<evidence type="ECO:0000313" key="2">
    <source>
        <dbReference type="EMBL" id="MEE4547022.1"/>
    </source>
</evidence>
<dbReference type="PANTHER" id="PTHR45527">
    <property type="entry name" value="NONRIBOSOMAL PEPTIDE SYNTHETASE"/>
    <property type="match status" value="1"/>
</dbReference>
<dbReference type="InterPro" id="IPR000873">
    <property type="entry name" value="AMP-dep_synth/lig_dom"/>
</dbReference>
<reference evidence="2 3" key="1">
    <citation type="submission" date="2023-12" db="EMBL/GenBank/DDBJ databases">
        <title>Streptomyces sp. V4-01.</title>
        <authorList>
            <person name="Somphong A."/>
            <person name="Phongsopitanun W."/>
        </authorList>
    </citation>
    <scope>NUCLEOTIDE SEQUENCE [LARGE SCALE GENOMIC DNA]</scope>
    <source>
        <strain evidence="2 3">V4-01</strain>
    </source>
</reference>
<dbReference type="Gene3D" id="3.40.50.980">
    <property type="match status" value="2"/>
</dbReference>
<dbReference type="NCBIfam" id="TIGR01733">
    <property type="entry name" value="AA-adenyl-dom"/>
    <property type="match status" value="1"/>
</dbReference>
<dbReference type="InterPro" id="IPR045851">
    <property type="entry name" value="AMP-bd_C_sf"/>
</dbReference>